<dbReference type="EMBL" id="ABDF02000081">
    <property type="protein sequence ID" value="EHK20223.1"/>
    <property type="molecule type" value="Genomic_DNA"/>
</dbReference>
<accession>G9N019</accession>
<sequence length="121" mass="14069">MPVIVATEWDYINHLKSSTTERGQSPNEKTSYVYNNSRNRVRKVVECYSPETNTFVKSNETIFLDNIEILIKYDKQERCPLQCDALHVNTGAQGSVIVESWSGLSWQSKRITKTNRRFSYE</sequence>
<dbReference type="GeneID" id="25791859"/>
<keyword evidence="2" id="KW-1185">Reference proteome</keyword>
<reference evidence="1 2" key="1">
    <citation type="journal article" date="2011" name="Genome Biol.">
        <title>Comparative genome sequence analysis underscores mycoparasitism as the ancestral life style of Trichoderma.</title>
        <authorList>
            <person name="Kubicek C.P."/>
            <person name="Herrera-Estrella A."/>
            <person name="Seidl-Seiboth V."/>
            <person name="Martinez D.A."/>
            <person name="Druzhinina I.S."/>
            <person name="Thon M."/>
            <person name="Zeilinger S."/>
            <person name="Casas-Flores S."/>
            <person name="Horwitz B.A."/>
            <person name="Mukherjee P.K."/>
            <person name="Mukherjee M."/>
            <person name="Kredics L."/>
            <person name="Alcaraz L.D."/>
            <person name="Aerts A."/>
            <person name="Antal Z."/>
            <person name="Atanasova L."/>
            <person name="Cervantes-Badillo M.G."/>
            <person name="Challacombe J."/>
            <person name="Chertkov O."/>
            <person name="McCluskey K."/>
            <person name="Coulpier F."/>
            <person name="Deshpande N."/>
            <person name="von Doehren H."/>
            <person name="Ebbole D.J."/>
            <person name="Esquivel-Naranjo E.U."/>
            <person name="Fekete E."/>
            <person name="Flipphi M."/>
            <person name="Glaser F."/>
            <person name="Gomez-Rodriguez E.Y."/>
            <person name="Gruber S."/>
            <person name="Han C."/>
            <person name="Henrissat B."/>
            <person name="Hermosa R."/>
            <person name="Hernandez-Onate M."/>
            <person name="Karaffa L."/>
            <person name="Kosti I."/>
            <person name="Le Crom S."/>
            <person name="Lindquist E."/>
            <person name="Lucas S."/>
            <person name="Luebeck M."/>
            <person name="Luebeck P.S."/>
            <person name="Margeot A."/>
            <person name="Metz B."/>
            <person name="Misra M."/>
            <person name="Nevalainen H."/>
            <person name="Omann M."/>
            <person name="Packer N."/>
            <person name="Perrone G."/>
            <person name="Uresti-Rivera E.E."/>
            <person name="Salamov A."/>
            <person name="Schmoll M."/>
            <person name="Seiboth B."/>
            <person name="Shapiro H."/>
            <person name="Sukno S."/>
            <person name="Tamayo-Ramos J.A."/>
            <person name="Tisch D."/>
            <person name="Wiest A."/>
            <person name="Wilkinson H.H."/>
            <person name="Zhang M."/>
            <person name="Coutinho P.M."/>
            <person name="Kenerley C.M."/>
            <person name="Monte E."/>
            <person name="Baker S.E."/>
            <person name="Grigoriev I.V."/>
        </authorList>
    </citation>
    <scope>NUCLEOTIDE SEQUENCE [LARGE SCALE GENOMIC DNA]</scope>
    <source>
        <strain evidence="2">Gv29-8 / FGSC 10586</strain>
    </source>
</reference>
<proteinExistence type="predicted"/>
<dbReference type="VEuPathDB" id="FungiDB:TRIVIDRAFT_224391"/>
<dbReference type="HOGENOM" id="CLU_2038400_0_0_1"/>
<organism evidence="1 2">
    <name type="scientific">Hypocrea virens (strain Gv29-8 / FGSC 10586)</name>
    <name type="common">Gliocladium virens</name>
    <name type="synonym">Trichoderma virens</name>
    <dbReference type="NCBI Taxonomy" id="413071"/>
    <lineage>
        <taxon>Eukaryota</taxon>
        <taxon>Fungi</taxon>
        <taxon>Dikarya</taxon>
        <taxon>Ascomycota</taxon>
        <taxon>Pezizomycotina</taxon>
        <taxon>Sordariomycetes</taxon>
        <taxon>Hypocreomycetidae</taxon>
        <taxon>Hypocreales</taxon>
        <taxon>Hypocreaceae</taxon>
        <taxon>Trichoderma</taxon>
    </lineage>
</organism>
<comment type="caution">
    <text evidence="1">The sequence shown here is derived from an EMBL/GenBank/DDBJ whole genome shotgun (WGS) entry which is preliminary data.</text>
</comment>
<protein>
    <submittedName>
        <fullName evidence="1">Uncharacterized protein</fullName>
    </submittedName>
</protein>
<evidence type="ECO:0000313" key="1">
    <source>
        <dbReference type="EMBL" id="EHK20223.1"/>
    </source>
</evidence>
<evidence type="ECO:0000313" key="2">
    <source>
        <dbReference type="Proteomes" id="UP000007115"/>
    </source>
</evidence>
<dbReference type="RefSeq" id="XP_013954416.1">
    <property type="nucleotide sequence ID" value="XM_014098941.1"/>
</dbReference>
<dbReference type="InParanoid" id="G9N019"/>
<gene>
    <name evidence="1" type="ORF">TRIVIDRAFT_224391</name>
</gene>
<dbReference type="Proteomes" id="UP000007115">
    <property type="component" value="Unassembled WGS sequence"/>
</dbReference>
<dbReference type="AlphaFoldDB" id="G9N019"/>
<name>G9N019_HYPVG</name>
<dbReference type="Gene3D" id="2.180.10.10">
    <property type="entry name" value="RHS repeat-associated core"/>
    <property type="match status" value="1"/>
</dbReference>